<protein>
    <recommendedName>
        <fullName evidence="4">Cyclase</fullName>
    </recommendedName>
</protein>
<keyword evidence="3" id="KW-1185">Reference proteome</keyword>
<evidence type="ECO:0000313" key="2">
    <source>
        <dbReference type="EMBL" id="MBR7826060.1"/>
    </source>
</evidence>
<evidence type="ECO:0000313" key="3">
    <source>
        <dbReference type="Proteomes" id="UP000676325"/>
    </source>
</evidence>
<dbReference type="RefSeq" id="WP_212517211.1">
    <property type="nucleotide sequence ID" value="NZ_JAGSOH010000012.1"/>
</dbReference>
<dbReference type="AlphaFoldDB" id="A0A941E9I4"/>
<dbReference type="Proteomes" id="UP000676325">
    <property type="component" value="Unassembled WGS sequence"/>
</dbReference>
<feature type="signal peptide" evidence="1">
    <location>
        <begin position="1"/>
        <end position="31"/>
    </location>
</feature>
<reference evidence="2" key="1">
    <citation type="submission" date="2021-04" db="EMBL/GenBank/DDBJ databases">
        <title>Genome based classification of Actinospica acidithermotolerans sp. nov., an actinobacterium isolated from an Indonesian hot spring.</title>
        <authorList>
            <person name="Kusuma A.B."/>
            <person name="Putra K.E."/>
            <person name="Nafisah S."/>
            <person name="Loh J."/>
            <person name="Nouioui I."/>
            <person name="Goodfellow M."/>
        </authorList>
    </citation>
    <scope>NUCLEOTIDE SEQUENCE</scope>
    <source>
        <strain evidence="2">MGRD01-02</strain>
    </source>
</reference>
<gene>
    <name evidence="2" type="ORF">KDK95_07065</name>
</gene>
<evidence type="ECO:0008006" key="4">
    <source>
        <dbReference type="Google" id="ProtNLM"/>
    </source>
</evidence>
<comment type="caution">
    <text evidence="2">The sequence shown here is derived from an EMBL/GenBank/DDBJ whole genome shotgun (WGS) entry which is preliminary data.</text>
</comment>
<keyword evidence="1" id="KW-0732">Signal</keyword>
<organism evidence="2 3">
    <name type="scientific">Actinospica acidithermotolerans</name>
    <dbReference type="NCBI Taxonomy" id="2828514"/>
    <lineage>
        <taxon>Bacteria</taxon>
        <taxon>Bacillati</taxon>
        <taxon>Actinomycetota</taxon>
        <taxon>Actinomycetes</taxon>
        <taxon>Catenulisporales</taxon>
        <taxon>Actinospicaceae</taxon>
        <taxon>Actinospica</taxon>
    </lineage>
</organism>
<sequence>MSVSLTTARRPLAVALLAGLTAFGVATSADAATAVTYDCQASALGQTGTFTVSASVTASAPSTVAADSSLAITESVGSITVPSSADGYTVKKIQGIKLEVPVPANSTYDSASLSGGSNYGSGTPSVSEASGVITVSIPGPISAGTTFTLPTLTIDLTSGSSGTITSSLSGTSYSSPGLTFTAVLSVIGIGVNASAVGYPSATPSLTSTTID</sequence>
<feature type="chain" id="PRO_5037671706" description="Cyclase" evidence="1">
    <location>
        <begin position="32"/>
        <end position="211"/>
    </location>
</feature>
<accession>A0A941E9I4</accession>
<proteinExistence type="predicted"/>
<evidence type="ECO:0000256" key="1">
    <source>
        <dbReference type="SAM" id="SignalP"/>
    </source>
</evidence>
<dbReference type="EMBL" id="JAGSOH010000012">
    <property type="protein sequence ID" value="MBR7826060.1"/>
    <property type="molecule type" value="Genomic_DNA"/>
</dbReference>
<name>A0A941E9I4_9ACTN</name>